<accession>A0A2P6V5G5</accession>
<dbReference type="Proteomes" id="UP000239649">
    <property type="component" value="Unassembled WGS sequence"/>
</dbReference>
<dbReference type="AlphaFoldDB" id="A0A2P6V5G5"/>
<dbReference type="EMBL" id="LHPF02000027">
    <property type="protein sequence ID" value="PSC69307.1"/>
    <property type="molecule type" value="Genomic_DNA"/>
</dbReference>
<gene>
    <name evidence="1" type="ORF">C2E20_7094</name>
</gene>
<dbReference type="InterPro" id="IPR043159">
    <property type="entry name" value="Lectin_gal-bd_sf"/>
</dbReference>
<evidence type="ECO:0000313" key="1">
    <source>
        <dbReference type="EMBL" id="PSC69307.1"/>
    </source>
</evidence>
<evidence type="ECO:0008006" key="3">
    <source>
        <dbReference type="Google" id="ProtNLM"/>
    </source>
</evidence>
<organism evidence="1 2">
    <name type="scientific">Micractinium conductrix</name>
    <dbReference type="NCBI Taxonomy" id="554055"/>
    <lineage>
        <taxon>Eukaryota</taxon>
        <taxon>Viridiplantae</taxon>
        <taxon>Chlorophyta</taxon>
        <taxon>core chlorophytes</taxon>
        <taxon>Trebouxiophyceae</taxon>
        <taxon>Chlorellales</taxon>
        <taxon>Chlorellaceae</taxon>
        <taxon>Chlorella clade</taxon>
        <taxon>Micractinium</taxon>
    </lineage>
</organism>
<name>A0A2P6V5G5_9CHLO</name>
<keyword evidence="2" id="KW-1185">Reference proteome</keyword>
<proteinExistence type="predicted"/>
<protein>
    <recommendedName>
        <fullName evidence="3">Apple domain-containing protein</fullName>
    </recommendedName>
</protein>
<reference evidence="1 2" key="1">
    <citation type="journal article" date="2018" name="Plant J.">
        <title>Genome sequences of Chlorella sorokiniana UTEX 1602 and Micractinium conductrix SAG 241.80: implications to maltose excretion by a green alga.</title>
        <authorList>
            <person name="Arriola M.B."/>
            <person name="Velmurugan N."/>
            <person name="Zhang Y."/>
            <person name="Plunkett M.H."/>
            <person name="Hondzo H."/>
            <person name="Barney B.M."/>
        </authorList>
    </citation>
    <scope>NUCLEOTIDE SEQUENCE [LARGE SCALE GENOMIC DNA]</scope>
    <source>
        <strain evidence="1 2">SAG 241.80</strain>
    </source>
</reference>
<comment type="caution">
    <text evidence="1">The sequence shown here is derived from an EMBL/GenBank/DDBJ whole genome shotgun (WGS) entry which is preliminary data.</text>
</comment>
<dbReference type="Gene3D" id="3.50.4.10">
    <property type="entry name" value="Hepatocyte Growth Factor"/>
    <property type="match status" value="1"/>
</dbReference>
<sequence length="502" mass="51368">MHAWVLRPTSVAAGAFKEPLAVAALHEPEYNGLPLDWCRSYPGNGCGEPAASARCQQDGFPHAVEVGPYAASNSTGYPGQTNICKGGCTAFSSIACGTRGSPGLVKFVSPRDGPTPLDTCQAWNCVGCGAPAATAWCKQQGMKSAVVIGSYTRSPAAGGATSFPGKAYTCVGSCTTFSEITCSTQGNVATAWFKLQGMTSAAVVGRYVPSPRDDRTTSFPGRTDVCTGGCTIFSEITCSTQVGASQPINFTEPHYDGLPIDWCFPSVGSSSCGGPAADAYCVEQGAGVAAAWGPRVPSPTGETSFLDNKTCGATNCSTFAWVSCSPAPPYGTGYEACSATRRLYSFELVGGVVLVGGLTSATYADCCATCNAQIGCTGWTWKRGTCKLLVAGWSEEPRALSPAVYSGTWASPAGTPSVVAAEGASVYASCAVGQAISNILSPQFGAGAANATSSYQEVAARCLGYNSCEVAATIEVFGEDPAPGGGLKFLSFSYSCAFAPPN</sequence>
<dbReference type="Gene3D" id="2.60.120.740">
    <property type="match status" value="1"/>
</dbReference>
<evidence type="ECO:0000313" key="2">
    <source>
        <dbReference type="Proteomes" id="UP000239649"/>
    </source>
</evidence>